<dbReference type="Proteomes" id="UP000076796">
    <property type="component" value="Unassembled WGS sequence"/>
</dbReference>
<dbReference type="RefSeq" id="WP_063477556.1">
    <property type="nucleotide sequence ID" value="NZ_LWMH01000001.1"/>
</dbReference>
<accession>A0A163GMX5</accession>
<proteinExistence type="predicted"/>
<keyword evidence="2" id="KW-1185">Reference proteome</keyword>
<evidence type="ECO:0000313" key="2">
    <source>
        <dbReference type="Proteomes" id="UP000076796"/>
    </source>
</evidence>
<reference evidence="1" key="1">
    <citation type="journal article" date="2016" name="Genome Announc.">
        <title>Draft genomes of two strains of Paenibacillus glucanolyticus with capability to degrade lignocellulose.</title>
        <authorList>
            <person name="Mathews S.L."/>
            <person name="Pawlak J."/>
            <person name="Grunden A.M."/>
        </authorList>
    </citation>
    <scope>NUCLEOTIDE SEQUENCE [LARGE SCALE GENOMIC DNA]</scope>
    <source>
        <strain evidence="1">SLM1</strain>
    </source>
</reference>
<comment type="caution">
    <text evidence="1">The sequence shown here is derived from an EMBL/GenBank/DDBJ whole genome shotgun (WGS) entry which is preliminary data.</text>
</comment>
<protein>
    <submittedName>
        <fullName evidence="1">Uncharacterized protein</fullName>
    </submittedName>
</protein>
<dbReference type="EMBL" id="LWMH01000001">
    <property type="protein sequence ID" value="KZS45051.1"/>
    <property type="molecule type" value="Genomic_DNA"/>
</dbReference>
<sequence length="219" mass="25611">MGMNSASRKVRSDKKHSIAPYVPDTYRVWIHRIARHLEIPEGEVGVRLIECAVKSEECIRFFSPYFKRNFSYGNQVFLGHEYAALIDSYIEINGKRDRFKVRVNKCLYDKISEFQIALGSSFLSHATHALLRYGLHTKDMVHRVAPNINYDDLFYNAPIPRPHTQLFITDLAFPKKTKEKLEKDKVKAIHIVQESDRIYDPKRIDVTENNQKRSVWSVL</sequence>
<dbReference type="AlphaFoldDB" id="A0A163GMX5"/>
<evidence type="ECO:0000313" key="1">
    <source>
        <dbReference type="EMBL" id="KZS45051.1"/>
    </source>
</evidence>
<name>A0A163GMX5_9BACL</name>
<organism evidence="1 2">
    <name type="scientific">Paenibacillus glucanolyticus</name>
    <dbReference type="NCBI Taxonomy" id="59843"/>
    <lineage>
        <taxon>Bacteria</taxon>
        <taxon>Bacillati</taxon>
        <taxon>Bacillota</taxon>
        <taxon>Bacilli</taxon>
        <taxon>Bacillales</taxon>
        <taxon>Paenibacillaceae</taxon>
        <taxon>Paenibacillus</taxon>
    </lineage>
</organism>
<gene>
    <name evidence="1" type="ORF">AWU65_03455</name>
</gene>